<proteinExistence type="predicted"/>
<feature type="domain" description="HTH marR-type" evidence="2">
    <location>
        <begin position="30"/>
        <end position="74"/>
    </location>
</feature>
<sequence>MNSIMTLGRDRSGNGMGRTTSDVRGHNEREMLTLLRNMGPSSGASIAKGLGVSAQTASVILRSLEESGFVERLDPVKGKVGKPQVPYALRADGAYSVGLRLGRRSAELTLVNLLGEPVWDSVIRYPYPTPIAIDDFVRDGLDEIAGAGHCPDMTRVAGIGVAAPFELWNWLEGLGAPKDSADLWRDHAFEDAFAAFTDLPVFVGNDVNLAAAGEVMFGVGRDLTDFAYFYLGAFVGGAVVLDGRVMQGGRGNAGAFGSIPVGDTGRPDHQLIHQASIYRLERQMAAALGRPVNLRAEERLWFDRETEVRAWLETAATGLAQAIVAVAAVLDVSDVVLDGVLPPVFRTRARAMVEAEIARIDQQGLNAIRVHEGCLGERSGALGAAYQPILVRIFSG</sequence>
<dbReference type="InterPro" id="IPR011991">
    <property type="entry name" value="ArsR-like_HTH"/>
</dbReference>
<dbReference type="Pfam" id="PF01047">
    <property type="entry name" value="MarR"/>
    <property type="match status" value="1"/>
</dbReference>
<evidence type="ECO:0000256" key="1">
    <source>
        <dbReference type="SAM" id="MobiDB-lite"/>
    </source>
</evidence>
<reference evidence="3" key="1">
    <citation type="submission" date="2021-06" db="EMBL/GenBank/DDBJ databases">
        <title>Thalassococcus sp. CAU 1522 isolated from sea sand, Republic of Korea.</title>
        <authorList>
            <person name="Kim W."/>
        </authorList>
    </citation>
    <scope>NUCLEOTIDE SEQUENCE</scope>
    <source>
        <strain evidence="3">CAU 1522</strain>
    </source>
</reference>
<feature type="region of interest" description="Disordered" evidence="1">
    <location>
        <begin position="1"/>
        <end position="26"/>
    </location>
</feature>
<gene>
    <name evidence="3" type="ORF">KUH32_07590</name>
</gene>
<dbReference type="PANTHER" id="PTHR18964:SF169">
    <property type="entry name" value="N-ACETYLMANNOSAMINE KINASE"/>
    <property type="match status" value="1"/>
</dbReference>
<organism evidence="3 4">
    <name type="scientific">Thalassococcus arenae</name>
    <dbReference type="NCBI Taxonomy" id="2851652"/>
    <lineage>
        <taxon>Bacteria</taxon>
        <taxon>Pseudomonadati</taxon>
        <taxon>Pseudomonadota</taxon>
        <taxon>Alphaproteobacteria</taxon>
        <taxon>Rhodobacterales</taxon>
        <taxon>Roseobacteraceae</taxon>
        <taxon>Thalassococcus</taxon>
    </lineage>
</organism>
<dbReference type="EMBL" id="JAHRWL010000001">
    <property type="protein sequence ID" value="MBV2359632.1"/>
    <property type="molecule type" value="Genomic_DNA"/>
</dbReference>
<comment type="caution">
    <text evidence="3">The sequence shown here is derived from an EMBL/GenBank/DDBJ whole genome shotgun (WGS) entry which is preliminary data.</text>
</comment>
<dbReference type="Pfam" id="PF00480">
    <property type="entry name" value="ROK"/>
    <property type="match status" value="1"/>
</dbReference>
<accession>A0ABS6N6I5</accession>
<dbReference type="Proteomes" id="UP001166293">
    <property type="component" value="Unassembled WGS sequence"/>
</dbReference>
<dbReference type="InterPro" id="IPR000835">
    <property type="entry name" value="HTH_MarR-typ"/>
</dbReference>
<name>A0ABS6N6I5_9RHOB</name>
<evidence type="ECO:0000313" key="3">
    <source>
        <dbReference type="EMBL" id="MBV2359632.1"/>
    </source>
</evidence>
<keyword evidence="4" id="KW-1185">Reference proteome</keyword>
<dbReference type="CDD" id="cd00090">
    <property type="entry name" value="HTH_ARSR"/>
    <property type="match status" value="1"/>
</dbReference>
<evidence type="ECO:0000313" key="4">
    <source>
        <dbReference type="Proteomes" id="UP001166293"/>
    </source>
</evidence>
<protein>
    <submittedName>
        <fullName evidence="3">ROK family protein</fullName>
    </submittedName>
</protein>
<dbReference type="RefSeq" id="WP_217777430.1">
    <property type="nucleotide sequence ID" value="NZ_JAHRWL010000001.1"/>
</dbReference>
<dbReference type="InterPro" id="IPR000600">
    <property type="entry name" value="ROK"/>
</dbReference>
<evidence type="ECO:0000259" key="2">
    <source>
        <dbReference type="Pfam" id="PF01047"/>
    </source>
</evidence>
<dbReference type="PANTHER" id="PTHR18964">
    <property type="entry name" value="ROK (REPRESSOR, ORF, KINASE) FAMILY"/>
    <property type="match status" value="1"/>
</dbReference>